<gene>
    <name evidence="1" type="ORF">ALMOND_2B022229</name>
</gene>
<evidence type="ECO:0000313" key="1">
    <source>
        <dbReference type="EMBL" id="VVA39480.1"/>
    </source>
</evidence>
<dbReference type="Gramene" id="VVA39480">
    <property type="protein sequence ID" value="VVA39480"/>
    <property type="gene ID" value="Prudul26B022229"/>
</dbReference>
<sequence length="64" mass="7171">MAQALEWVEAVRGSHIGLCERSNKDSVAEEEYVESLRARELRGDYVQVWVEATVVFLGADDASE</sequence>
<proteinExistence type="predicted"/>
<protein>
    <submittedName>
        <fullName evidence="1">Uncharacterized protein</fullName>
    </submittedName>
</protein>
<feature type="non-terminal residue" evidence="1">
    <location>
        <position position="64"/>
    </location>
</feature>
<dbReference type="Proteomes" id="UP000327085">
    <property type="component" value="Unassembled WGS sequence"/>
</dbReference>
<accession>A0A5E4GIE3</accession>
<dbReference type="AlphaFoldDB" id="A0A5E4GIE3"/>
<reference evidence="2" key="1">
    <citation type="journal article" date="2020" name="Plant J.">
        <title>Transposons played a major role in the diversification between the closely related almond and peach genomes: results from the almond genome sequence.</title>
        <authorList>
            <person name="Alioto T."/>
            <person name="Alexiou K.G."/>
            <person name="Bardil A."/>
            <person name="Barteri F."/>
            <person name="Castanera R."/>
            <person name="Cruz F."/>
            <person name="Dhingra A."/>
            <person name="Duval H."/>
            <person name="Fernandez I Marti A."/>
            <person name="Frias L."/>
            <person name="Galan B."/>
            <person name="Garcia J.L."/>
            <person name="Howad W."/>
            <person name="Gomez-Garrido J."/>
            <person name="Gut M."/>
            <person name="Julca I."/>
            <person name="Morata J."/>
            <person name="Puigdomenech P."/>
            <person name="Ribeca P."/>
            <person name="Rubio Cabetas M.J."/>
            <person name="Vlasova A."/>
            <person name="Wirthensohn M."/>
            <person name="Garcia-Mas J."/>
            <person name="Gabaldon T."/>
            <person name="Casacuberta J.M."/>
            <person name="Arus P."/>
        </authorList>
    </citation>
    <scope>NUCLEOTIDE SEQUENCE [LARGE SCALE GENOMIC DNA]</scope>
    <source>
        <strain evidence="2">cv. Texas</strain>
    </source>
</reference>
<dbReference type="EMBL" id="CABIKO010000798">
    <property type="protein sequence ID" value="VVA39480.1"/>
    <property type="molecule type" value="Genomic_DNA"/>
</dbReference>
<name>A0A5E4GIE3_PRUDU</name>
<evidence type="ECO:0000313" key="2">
    <source>
        <dbReference type="Proteomes" id="UP000327085"/>
    </source>
</evidence>
<organism evidence="1 2">
    <name type="scientific">Prunus dulcis</name>
    <name type="common">Almond</name>
    <name type="synonym">Amygdalus dulcis</name>
    <dbReference type="NCBI Taxonomy" id="3755"/>
    <lineage>
        <taxon>Eukaryota</taxon>
        <taxon>Viridiplantae</taxon>
        <taxon>Streptophyta</taxon>
        <taxon>Embryophyta</taxon>
        <taxon>Tracheophyta</taxon>
        <taxon>Spermatophyta</taxon>
        <taxon>Magnoliopsida</taxon>
        <taxon>eudicotyledons</taxon>
        <taxon>Gunneridae</taxon>
        <taxon>Pentapetalae</taxon>
        <taxon>rosids</taxon>
        <taxon>fabids</taxon>
        <taxon>Rosales</taxon>
        <taxon>Rosaceae</taxon>
        <taxon>Amygdaloideae</taxon>
        <taxon>Amygdaleae</taxon>
        <taxon>Prunus</taxon>
    </lineage>
</organism>
<dbReference type="InParanoid" id="A0A5E4GIE3"/>